<name>A0A7W7GPF0_9MICC</name>
<evidence type="ECO:0000256" key="12">
    <source>
        <dbReference type="ARBA" id="ARBA00034000"/>
    </source>
</evidence>
<dbReference type="Gene3D" id="3.40.710.10">
    <property type="entry name" value="DD-peptidase/beta-lactamase superfamily"/>
    <property type="match status" value="1"/>
</dbReference>
<dbReference type="PANTHER" id="PTHR32282:SF33">
    <property type="entry name" value="PEPTIDOGLYCAN GLYCOSYLTRANSFERASE"/>
    <property type="match status" value="1"/>
</dbReference>
<evidence type="ECO:0000256" key="1">
    <source>
        <dbReference type="ARBA" id="ARBA00007090"/>
    </source>
</evidence>
<keyword evidence="15" id="KW-0472">Membrane</keyword>
<dbReference type="InterPro" id="IPR001460">
    <property type="entry name" value="PCN-bd_Tpept"/>
</dbReference>
<comment type="catalytic activity">
    <reaction evidence="12">
        <text>Preferential cleavage: (Ac)2-L-Lys-D-Ala-|-D-Ala. Also transpeptidation of peptidyl-alanyl moieties that are N-acyl substituents of D-alanine.</text>
        <dbReference type="EC" id="3.4.16.4"/>
    </reaction>
</comment>
<evidence type="ECO:0000256" key="6">
    <source>
        <dbReference type="ARBA" id="ARBA00022679"/>
    </source>
</evidence>
<evidence type="ECO:0000256" key="5">
    <source>
        <dbReference type="ARBA" id="ARBA00022676"/>
    </source>
</evidence>
<feature type="region of interest" description="Disordered" evidence="14">
    <location>
        <begin position="682"/>
        <end position="727"/>
    </location>
</feature>
<evidence type="ECO:0000256" key="11">
    <source>
        <dbReference type="ARBA" id="ARBA00023316"/>
    </source>
</evidence>
<evidence type="ECO:0000256" key="3">
    <source>
        <dbReference type="ARBA" id="ARBA00022645"/>
    </source>
</evidence>
<keyword evidence="11" id="KW-0961">Cell wall biogenesis/degradation</keyword>
<evidence type="ECO:0000256" key="7">
    <source>
        <dbReference type="ARBA" id="ARBA00022801"/>
    </source>
</evidence>
<evidence type="ECO:0000256" key="13">
    <source>
        <dbReference type="ARBA" id="ARBA00049902"/>
    </source>
</evidence>
<feature type="domain" description="Glycosyl transferase family 51" evidence="17">
    <location>
        <begin position="77"/>
        <end position="263"/>
    </location>
</feature>
<evidence type="ECO:0000256" key="4">
    <source>
        <dbReference type="ARBA" id="ARBA00022670"/>
    </source>
</evidence>
<dbReference type="Pfam" id="PF00912">
    <property type="entry name" value="Transgly"/>
    <property type="match status" value="1"/>
</dbReference>
<dbReference type="EMBL" id="JACHNA010000001">
    <property type="protein sequence ID" value="MBB4735869.1"/>
    <property type="molecule type" value="Genomic_DNA"/>
</dbReference>
<gene>
    <name evidence="18" type="ORF">HDA30_001377</name>
</gene>
<keyword evidence="10" id="KW-0511">Multifunctional enzyme</keyword>
<evidence type="ECO:0000256" key="14">
    <source>
        <dbReference type="SAM" id="MobiDB-lite"/>
    </source>
</evidence>
<keyword evidence="5" id="KW-0328">Glycosyltransferase</keyword>
<dbReference type="GO" id="GO:0071555">
    <property type="term" value="P:cell wall organization"/>
    <property type="evidence" value="ECO:0007669"/>
    <property type="project" value="UniProtKB-KW"/>
</dbReference>
<dbReference type="SUPFAM" id="SSF56601">
    <property type="entry name" value="beta-lactamase/transpeptidase-like"/>
    <property type="match status" value="1"/>
</dbReference>
<dbReference type="InterPro" id="IPR036950">
    <property type="entry name" value="PBP_transglycosylase"/>
</dbReference>
<accession>A0A7W7GPF0</accession>
<feature type="domain" description="Penicillin-binding protein transpeptidase" evidence="16">
    <location>
        <begin position="368"/>
        <end position="645"/>
    </location>
</feature>
<keyword evidence="6" id="KW-0808">Transferase</keyword>
<dbReference type="GO" id="GO:0009002">
    <property type="term" value="F:serine-type D-Ala-D-Ala carboxypeptidase activity"/>
    <property type="evidence" value="ECO:0007669"/>
    <property type="project" value="UniProtKB-EC"/>
</dbReference>
<reference evidence="18 19" key="1">
    <citation type="submission" date="2020-08" db="EMBL/GenBank/DDBJ databases">
        <title>Sequencing the genomes of 1000 actinobacteria strains.</title>
        <authorList>
            <person name="Klenk H.-P."/>
        </authorList>
    </citation>
    <scope>NUCLEOTIDE SEQUENCE [LARGE SCALE GENOMIC DNA]</scope>
    <source>
        <strain evidence="18 19">DSM 23974</strain>
    </source>
</reference>
<keyword evidence="3 18" id="KW-0121">Carboxypeptidase</keyword>
<evidence type="ECO:0000256" key="2">
    <source>
        <dbReference type="ARBA" id="ARBA00007739"/>
    </source>
</evidence>
<dbReference type="InterPro" id="IPR012338">
    <property type="entry name" value="Beta-lactam/transpept-like"/>
</dbReference>
<evidence type="ECO:0000256" key="9">
    <source>
        <dbReference type="ARBA" id="ARBA00022984"/>
    </source>
</evidence>
<evidence type="ECO:0000256" key="15">
    <source>
        <dbReference type="SAM" id="Phobius"/>
    </source>
</evidence>
<sequence length="727" mass="78353">MAQRKSPSKDTATPLGRLLKFLGFSALAGLLVAGLMLPAAGIVGAGANAGSAMLGALPSSLPDEPVAVPSKVVTSDGKEIATFYEENRKPVKLEDIAPSMRQAIVAIEDERFYEHGGVDPRGLARAMANNATSDSTQGASTLTQQYVNNVLINSQMLRGDSRLTLSGSKEISDKVKEMKLAVEAEKTMTKDEILEGYLNLVLFQGRAYGVEAAAQYVFGKSAKDLEIWESATLAGMVQSPTGYNPETNPEGAKARRNTVLGAMLKNDYITQQEHDHAVKQPLEVTMESLPTGCLAAEFGQYFCDYVERQVLASPAFGPDATSRKAMLHRGGLTIRTTLDSKLQKAAEKEVKEQVPNDESAGIGASLLTLEPGTGNIKAMAQNTDYSLGSGKGETSMNFNVDREWGGGAGFQAGSTFKPFVALAWLRNGNKLIDTVPADTDHYPMGTRFAASCRDSGYVTVGAPWDLSNVVQGLKKQDRIDEGLFWSVNTPTVAAAYMTDLCDITSLMTELGVRKADDSMPISPDSPAFLLGSDSIAPMSLARSFNALAADGLYCEPRVFESVTDRSGREYAVPDPECRQVIDKEHVHELSPVLQGIADLNILQDEADFAAAGKTGTNNNMSSTWFVGYTDKLTTASWVGRWTNQKTLAGETINGKKYEEFYGTEIGGPLWRAYMEAANEKYKPGELPDYDGPQFKDHGVEGSHPAGTDYTLDDIERPGPTPDDSAED</sequence>
<keyword evidence="15" id="KW-0812">Transmembrane</keyword>
<evidence type="ECO:0000256" key="10">
    <source>
        <dbReference type="ARBA" id="ARBA00023268"/>
    </source>
</evidence>
<dbReference type="RefSeq" id="WP_158496469.1">
    <property type="nucleotide sequence ID" value="NZ_JACHNA010000001.1"/>
</dbReference>
<keyword evidence="15" id="KW-1133">Transmembrane helix</keyword>
<dbReference type="GO" id="GO:0008360">
    <property type="term" value="P:regulation of cell shape"/>
    <property type="evidence" value="ECO:0007669"/>
    <property type="project" value="UniProtKB-KW"/>
</dbReference>
<dbReference type="PANTHER" id="PTHR32282">
    <property type="entry name" value="BINDING PROTEIN TRANSPEPTIDASE, PUTATIVE-RELATED"/>
    <property type="match status" value="1"/>
</dbReference>
<dbReference type="SUPFAM" id="SSF53955">
    <property type="entry name" value="Lysozyme-like"/>
    <property type="match status" value="1"/>
</dbReference>
<comment type="similarity">
    <text evidence="1">In the C-terminal section; belongs to the transpeptidase family.</text>
</comment>
<feature type="transmembrane region" description="Helical" evidence="15">
    <location>
        <begin position="21"/>
        <end position="43"/>
    </location>
</feature>
<dbReference type="Proteomes" id="UP000540191">
    <property type="component" value="Unassembled WGS sequence"/>
</dbReference>
<dbReference type="FunFam" id="1.10.3810.10:FF:000001">
    <property type="entry name" value="Penicillin-binding protein 1A"/>
    <property type="match status" value="1"/>
</dbReference>
<keyword evidence="19" id="KW-1185">Reference proteome</keyword>
<keyword evidence="8" id="KW-0133">Cell shape</keyword>
<dbReference type="Gene3D" id="1.10.3810.10">
    <property type="entry name" value="Biosynthetic peptidoglycan transglycosylase-like"/>
    <property type="match status" value="1"/>
</dbReference>
<evidence type="ECO:0000259" key="17">
    <source>
        <dbReference type="Pfam" id="PF00912"/>
    </source>
</evidence>
<evidence type="ECO:0000313" key="18">
    <source>
        <dbReference type="EMBL" id="MBB4735869.1"/>
    </source>
</evidence>
<comment type="catalytic activity">
    <reaction evidence="13">
        <text>[GlcNAc-(1-&gt;4)-Mur2Ac(oyl-L-Ala-gamma-D-Glu-L-Lys-D-Ala-D-Ala)](n)-di-trans,octa-cis-undecaprenyl diphosphate + beta-D-GlcNAc-(1-&gt;4)-Mur2Ac(oyl-L-Ala-gamma-D-Glu-L-Lys-D-Ala-D-Ala)-di-trans,octa-cis-undecaprenyl diphosphate = [GlcNAc-(1-&gt;4)-Mur2Ac(oyl-L-Ala-gamma-D-Glu-L-Lys-D-Ala-D-Ala)](n+1)-di-trans,octa-cis-undecaprenyl diphosphate + di-trans,octa-cis-undecaprenyl diphosphate + H(+)</text>
        <dbReference type="Rhea" id="RHEA:23708"/>
        <dbReference type="Rhea" id="RHEA-COMP:9602"/>
        <dbReference type="Rhea" id="RHEA-COMP:9603"/>
        <dbReference type="ChEBI" id="CHEBI:15378"/>
        <dbReference type="ChEBI" id="CHEBI:58405"/>
        <dbReference type="ChEBI" id="CHEBI:60033"/>
        <dbReference type="ChEBI" id="CHEBI:78435"/>
        <dbReference type="EC" id="2.4.99.28"/>
    </reaction>
</comment>
<organism evidence="18 19">
    <name type="scientific">Micrococcus cohnii</name>
    <dbReference type="NCBI Taxonomy" id="993416"/>
    <lineage>
        <taxon>Bacteria</taxon>
        <taxon>Bacillati</taxon>
        <taxon>Actinomycetota</taxon>
        <taxon>Actinomycetes</taxon>
        <taxon>Micrococcales</taxon>
        <taxon>Micrococcaceae</taxon>
        <taxon>Micrococcus</taxon>
    </lineage>
</organism>
<protein>
    <submittedName>
        <fullName evidence="18">Membrane peptidoglycan carboxypeptidase</fullName>
    </submittedName>
</protein>
<dbReference type="InterPro" id="IPR050396">
    <property type="entry name" value="Glycosyltr_51/Transpeptidase"/>
</dbReference>
<dbReference type="GO" id="GO:0009252">
    <property type="term" value="P:peptidoglycan biosynthetic process"/>
    <property type="evidence" value="ECO:0007669"/>
    <property type="project" value="UniProtKB-KW"/>
</dbReference>
<comment type="caution">
    <text evidence="18">The sequence shown here is derived from an EMBL/GenBank/DDBJ whole genome shotgun (WGS) entry which is preliminary data.</text>
</comment>
<comment type="similarity">
    <text evidence="2">In the N-terminal section; belongs to the glycosyltransferase 51 family.</text>
</comment>
<keyword evidence="4" id="KW-0645">Protease</keyword>
<dbReference type="GO" id="GO:0030288">
    <property type="term" value="C:outer membrane-bounded periplasmic space"/>
    <property type="evidence" value="ECO:0007669"/>
    <property type="project" value="TreeGrafter"/>
</dbReference>
<proteinExistence type="inferred from homology"/>
<dbReference type="InterPro" id="IPR023346">
    <property type="entry name" value="Lysozyme-like_dom_sf"/>
</dbReference>
<keyword evidence="7" id="KW-0378">Hydrolase</keyword>
<dbReference type="GO" id="GO:0008955">
    <property type="term" value="F:peptidoglycan glycosyltransferase activity"/>
    <property type="evidence" value="ECO:0007669"/>
    <property type="project" value="UniProtKB-EC"/>
</dbReference>
<dbReference type="InterPro" id="IPR001264">
    <property type="entry name" value="Glyco_trans_51"/>
</dbReference>
<dbReference type="AlphaFoldDB" id="A0A7W7GPF0"/>
<evidence type="ECO:0000256" key="8">
    <source>
        <dbReference type="ARBA" id="ARBA00022960"/>
    </source>
</evidence>
<dbReference type="Pfam" id="PF00905">
    <property type="entry name" value="Transpeptidase"/>
    <property type="match status" value="1"/>
</dbReference>
<dbReference type="GO" id="GO:0008658">
    <property type="term" value="F:penicillin binding"/>
    <property type="evidence" value="ECO:0007669"/>
    <property type="project" value="InterPro"/>
</dbReference>
<evidence type="ECO:0000313" key="19">
    <source>
        <dbReference type="Proteomes" id="UP000540191"/>
    </source>
</evidence>
<evidence type="ECO:0000259" key="16">
    <source>
        <dbReference type="Pfam" id="PF00905"/>
    </source>
</evidence>
<keyword evidence="9" id="KW-0573">Peptidoglycan synthesis</keyword>
<dbReference type="GO" id="GO:0006508">
    <property type="term" value="P:proteolysis"/>
    <property type="evidence" value="ECO:0007669"/>
    <property type="project" value="UniProtKB-KW"/>
</dbReference>